<dbReference type="Proteomes" id="UP001239909">
    <property type="component" value="Unassembled WGS sequence"/>
</dbReference>
<evidence type="ECO:0000256" key="2">
    <source>
        <dbReference type="ARBA" id="ARBA00019841"/>
    </source>
</evidence>
<keyword evidence="5 10" id="KW-0269">Exonuclease</keyword>
<dbReference type="Gene3D" id="3.90.1640.30">
    <property type="match status" value="1"/>
</dbReference>
<evidence type="ECO:0000256" key="3">
    <source>
        <dbReference type="ARBA" id="ARBA00022722"/>
    </source>
</evidence>
<gene>
    <name evidence="10" type="primary">recJ</name>
    <name evidence="10" type="ORF">LNKW23_00330</name>
</gene>
<proteinExistence type="inferred from homology"/>
<dbReference type="InterPro" id="IPR001667">
    <property type="entry name" value="DDH_dom"/>
</dbReference>
<dbReference type="InterPro" id="IPR004610">
    <property type="entry name" value="RecJ"/>
</dbReference>
<dbReference type="InterPro" id="IPR041122">
    <property type="entry name" value="RecJ_OB"/>
</dbReference>
<dbReference type="InterPro" id="IPR051673">
    <property type="entry name" value="SSDNA_exonuclease_RecJ"/>
</dbReference>
<dbReference type="NCBIfam" id="TIGR00644">
    <property type="entry name" value="recJ"/>
    <property type="match status" value="1"/>
</dbReference>
<evidence type="ECO:0000313" key="11">
    <source>
        <dbReference type="Proteomes" id="UP001239909"/>
    </source>
</evidence>
<dbReference type="RefSeq" id="WP_285669449.1">
    <property type="nucleotide sequence ID" value="NZ_BSYI01000001.1"/>
</dbReference>
<feature type="domain" description="DHHA1" evidence="8">
    <location>
        <begin position="373"/>
        <end position="462"/>
    </location>
</feature>
<evidence type="ECO:0000256" key="4">
    <source>
        <dbReference type="ARBA" id="ARBA00022801"/>
    </source>
</evidence>
<dbReference type="SUPFAM" id="SSF64182">
    <property type="entry name" value="DHH phosphoesterases"/>
    <property type="match status" value="1"/>
</dbReference>
<comment type="similarity">
    <text evidence="1">Belongs to the RecJ family.</text>
</comment>
<accession>A0ABQ6LBP3</accession>
<evidence type="ECO:0000259" key="8">
    <source>
        <dbReference type="Pfam" id="PF02272"/>
    </source>
</evidence>
<dbReference type="GO" id="GO:0004527">
    <property type="term" value="F:exonuclease activity"/>
    <property type="evidence" value="ECO:0007669"/>
    <property type="project" value="UniProtKB-KW"/>
</dbReference>
<keyword evidence="3" id="KW-0540">Nuclease</keyword>
<dbReference type="EMBL" id="BSYI01000001">
    <property type="protein sequence ID" value="GMG80821.1"/>
    <property type="molecule type" value="Genomic_DNA"/>
</dbReference>
<dbReference type="Pfam" id="PF02272">
    <property type="entry name" value="DHHA1"/>
    <property type="match status" value="1"/>
</dbReference>
<feature type="domain" description="DDH" evidence="7">
    <location>
        <begin position="98"/>
        <end position="254"/>
    </location>
</feature>
<comment type="caution">
    <text evidence="10">The sequence shown here is derived from an EMBL/GenBank/DDBJ whole genome shotgun (WGS) entry which is preliminary data.</text>
</comment>
<evidence type="ECO:0000259" key="7">
    <source>
        <dbReference type="Pfam" id="PF01368"/>
    </source>
</evidence>
<organism evidence="10 11">
    <name type="scientific">Paralimibaculum aggregatum</name>
    <dbReference type="NCBI Taxonomy" id="3036245"/>
    <lineage>
        <taxon>Bacteria</taxon>
        <taxon>Pseudomonadati</taxon>
        <taxon>Pseudomonadota</taxon>
        <taxon>Alphaproteobacteria</taxon>
        <taxon>Rhodobacterales</taxon>
        <taxon>Paracoccaceae</taxon>
        <taxon>Paralimibaculum</taxon>
    </lineage>
</organism>
<evidence type="ECO:0000313" key="10">
    <source>
        <dbReference type="EMBL" id="GMG80821.1"/>
    </source>
</evidence>
<dbReference type="Pfam" id="PF17768">
    <property type="entry name" value="RecJ_OB"/>
    <property type="match status" value="1"/>
</dbReference>
<feature type="coiled-coil region" evidence="6">
    <location>
        <begin position="334"/>
        <end position="364"/>
    </location>
</feature>
<keyword evidence="4" id="KW-0378">Hydrolase</keyword>
<dbReference type="Gene3D" id="3.10.310.30">
    <property type="match status" value="1"/>
</dbReference>
<sequence>MLDDSKTPPAFLGVARSVTGRRWVGPDAYAERLGLAIAQTAALPEIVGRVLALRGVGPEEAEGFLAPTLRALMPDPSRLADMDRAAERLALAVRRRERIALFGDYDVDGAASVALMLDWLGALGLEATPYIPDRIDEGYGPNLPAMTGLGAAHDLLICLDCGSAAPEPIAAACRAGADVLVVDHHLTEGAVPGALAVVNPNRADCPSGQGHLCAAGVAFLLLAATNRALRGQGAFAGRPEPDLRAWLDLVALATIADVTPLIGLNRAFVRQGLGVLARRGRPGLAALADVAGLTAPPSARDLGFALGPRINAGGRVGAADLGTRLLATRCPDEAAALAARLDGLNRERREIEAAVLAAAAEQAEARGADGPLVWAAGEGWHAGVVGIVASRLKDRFNRPAVVIGLDGAEGKGSGRSVPGVDLGSAVAALAAEGLLLKGGGHRMAAGLTVAAARLEAAMDALGGRLAAQGAGTAGPEDLAIDGALAPGGASVELVARLEAAGPFGPANPAPRLAFAGVRVQGVKPVGTGHMRCRFAGPGGSVDAIAFRAEDSGLAAALADAGASGQPVHAAGRLEIDDWGGRRRAKLRLEDLAIP</sequence>
<evidence type="ECO:0000259" key="9">
    <source>
        <dbReference type="Pfam" id="PF17768"/>
    </source>
</evidence>
<dbReference type="InterPro" id="IPR003156">
    <property type="entry name" value="DHHA1_dom"/>
</dbReference>
<name>A0ABQ6LBP3_9RHOB</name>
<evidence type="ECO:0000256" key="6">
    <source>
        <dbReference type="SAM" id="Coils"/>
    </source>
</evidence>
<evidence type="ECO:0000256" key="1">
    <source>
        <dbReference type="ARBA" id="ARBA00005915"/>
    </source>
</evidence>
<dbReference type="InterPro" id="IPR038763">
    <property type="entry name" value="DHH_sf"/>
</dbReference>
<evidence type="ECO:0000256" key="5">
    <source>
        <dbReference type="ARBA" id="ARBA00022839"/>
    </source>
</evidence>
<keyword evidence="6" id="KW-0175">Coiled coil</keyword>
<feature type="domain" description="RecJ OB" evidence="9">
    <location>
        <begin position="480"/>
        <end position="590"/>
    </location>
</feature>
<dbReference type="PANTHER" id="PTHR30255">
    <property type="entry name" value="SINGLE-STRANDED-DNA-SPECIFIC EXONUCLEASE RECJ"/>
    <property type="match status" value="1"/>
</dbReference>
<dbReference type="PANTHER" id="PTHR30255:SF2">
    <property type="entry name" value="SINGLE-STRANDED-DNA-SPECIFIC EXONUCLEASE RECJ"/>
    <property type="match status" value="1"/>
</dbReference>
<protein>
    <recommendedName>
        <fullName evidence="2">Single-stranded-DNA-specific exonuclease RecJ</fullName>
    </recommendedName>
</protein>
<reference evidence="10 11" key="1">
    <citation type="submission" date="2023-04" db="EMBL/GenBank/DDBJ databases">
        <title>Marinoamorphus aggregata gen. nov., sp. Nov., isolate from tissue of brittle star Ophioplocus japonicus.</title>
        <authorList>
            <person name="Kawano K."/>
            <person name="Sawayama S."/>
            <person name="Nakagawa S."/>
        </authorList>
    </citation>
    <scope>NUCLEOTIDE SEQUENCE [LARGE SCALE GENOMIC DNA]</scope>
    <source>
        <strain evidence="10 11">NKW23</strain>
    </source>
</reference>
<dbReference type="Pfam" id="PF01368">
    <property type="entry name" value="DHH"/>
    <property type="match status" value="1"/>
</dbReference>
<keyword evidence="11" id="KW-1185">Reference proteome</keyword>